<accession>A0A975IT95</accession>
<dbReference type="Proteomes" id="UP000676409">
    <property type="component" value="Chromosome"/>
</dbReference>
<evidence type="ECO:0000256" key="2">
    <source>
        <dbReference type="ARBA" id="ARBA00022692"/>
    </source>
</evidence>
<name>A0A975IT95_9CAUL</name>
<feature type="transmembrane region" description="Helical" evidence="5">
    <location>
        <begin position="67"/>
        <end position="85"/>
    </location>
</feature>
<dbReference type="KEGG" id="caul:KCG34_15575"/>
<protein>
    <submittedName>
        <fullName evidence="6">DoxX family protein</fullName>
    </submittedName>
</protein>
<keyword evidence="3 5" id="KW-1133">Transmembrane helix</keyword>
<dbReference type="Pfam" id="PF07681">
    <property type="entry name" value="DoxX"/>
    <property type="match status" value="1"/>
</dbReference>
<keyword evidence="2 5" id="KW-0812">Transmembrane</keyword>
<dbReference type="RefSeq" id="WP_211936557.1">
    <property type="nucleotide sequence ID" value="NZ_CP073078.1"/>
</dbReference>
<dbReference type="EMBL" id="CP073078">
    <property type="protein sequence ID" value="QUD86505.1"/>
    <property type="molecule type" value="Genomic_DNA"/>
</dbReference>
<feature type="transmembrane region" description="Helical" evidence="5">
    <location>
        <begin position="40"/>
        <end position="61"/>
    </location>
</feature>
<dbReference type="AlphaFoldDB" id="A0A975IT95"/>
<dbReference type="InterPro" id="IPR032808">
    <property type="entry name" value="DoxX"/>
</dbReference>
<reference evidence="6" key="1">
    <citation type="submission" date="2021-04" db="EMBL/GenBank/DDBJ databases">
        <title>The complete genome sequence of Caulobacter sp. S6.</title>
        <authorList>
            <person name="Tang Y."/>
            <person name="Ouyang W."/>
            <person name="Liu Q."/>
            <person name="Huang B."/>
            <person name="Guo Z."/>
            <person name="Lei P."/>
        </authorList>
    </citation>
    <scope>NUCLEOTIDE SEQUENCE</scope>
    <source>
        <strain evidence="6">S6</strain>
    </source>
</reference>
<proteinExistence type="predicted"/>
<organism evidence="6 7">
    <name type="scientific">Phenylobacterium montanum</name>
    <dbReference type="NCBI Taxonomy" id="2823693"/>
    <lineage>
        <taxon>Bacteria</taxon>
        <taxon>Pseudomonadati</taxon>
        <taxon>Pseudomonadota</taxon>
        <taxon>Alphaproteobacteria</taxon>
        <taxon>Caulobacterales</taxon>
        <taxon>Caulobacteraceae</taxon>
        <taxon>Phenylobacterium</taxon>
    </lineage>
</organism>
<dbReference type="GO" id="GO:0016020">
    <property type="term" value="C:membrane"/>
    <property type="evidence" value="ECO:0007669"/>
    <property type="project" value="UniProtKB-SubCell"/>
</dbReference>
<evidence type="ECO:0000256" key="5">
    <source>
        <dbReference type="SAM" id="Phobius"/>
    </source>
</evidence>
<gene>
    <name evidence="6" type="ORF">KCG34_15575</name>
</gene>
<comment type="subcellular location">
    <subcellularLocation>
        <location evidence="1">Membrane</location>
        <topology evidence="1">Multi-pass membrane protein</topology>
    </subcellularLocation>
</comment>
<evidence type="ECO:0000313" key="6">
    <source>
        <dbReference type="EMBL" id="QUD86505.1"/>
    </source>
</evidence>
<evidence type="ECO:0000313" key="7">
    <source>
        <dbReference type="Proteomes" id="UP000676409"/>
    </source>
</evidence>
<keyword evidence="7" id="KW-1185">Reference proteome</keyword>
<sequence length="115" mass="12075">MSLLTILGLAGRSLIALLFILAGAAKLFGPKPFLEHMRQFRVPAPLLVGVILLEIGAGGAVLAGWNLRWSAGALSAFCLVTAVVFHADLRNKVERTAFFKDLALCGGLLSMAVAG</sequence>
<evidence type="ECO:0000256" key="4">
    <source>
        <dbReference type="ARBA" id="ARBA00023136"/>
    </source>
</evidence>
<evidence type="ECO:0000256" key="1">
    <source>
        <dbReference type="ARBA" id="ARBA00004141"/>
    </source>
</evidence>
<feature type="transmembrane region" description="Helical" evidence="5">
    <location>
        <begin position="6"/>
        <end position="28"/>
    </location>
</feature>
<evidence type="ECO:0000256" key="3">
    <source>
        <dbReference type="ARBA" id="ARBA00022989"/>
    </source>
</evidence>
<keyword evidence="4 5" id="KW-0472">Membrane</keyword>